<dbReference type="Proteomes" id="UP000325313">
    <property type="component" value="Unassembled WGS sequence"/>
</dbReference>
<comment type="caution">
    <text evidence="1">The sequence shown here is derived from an EMBL/GenBank/DDBJ whole genome shotgun (WGS) entry which is preliminary data.</text>
</comment>
<gene>
    <name evidence="1" type="ORF">PGTUg99_019616</name>
</gene>
<proteinExistence type="predicted"/>
<dbReference type="EMBL" id="VDEP01000141">
    <property type="protein sequence ID" value="KAA1128516.1"/>
    <property type="molecule type" value="Genomic_DNA"/>
</dbReference>
<dbReference type="AlphaFoldDB" id="A0A5B0RRA8"/>
<accession>A0A5B0RRA8</accession>
<name>A0A5B0RRA8_PUCGR</name>
<organism evidence="1 2">
    <name type="scientific">Puccinia graminis f. sp. tritici</name>
    <dbReference type="NCBI Taxonomy" id="56615"/>
    <lineage>
        <taxon>Eukaryota</taxon>
        <taxon>Fungi</taxon>
        <taxon>Dikarya</taxon>
        <taxon>Basidiomycota</taxon>
        <taxon>Pucciniomycotina</taxon>
        <taxon>Pucciniomycetes</taxon>
        <taxon>Pucciniales</taxon>
        <taxon>Pucciniaceae</taxon>
        <taxon>Puccinia</taxon>
    </lineage>
</organism>
<sequence length="66" mass="7181">MEYVVKLLPCLSAGIFDFGLLSFATDPHLSLQPSSDSGHTIEPFVLPSPACYLTPIATYYCTQISI</sequence>
<evidence type="ECO:0000313" key="1">
    <source>
        <dbReference type="EMBL" id="KAA1128516.1"/>
    </source>
</evidence>
<evidence type="ECO:0000313" key="2">
    <source>
        <dbReference type="Proteomes" id="UP000325313"/>
    </source>
</evidence>
<protein>
    <submittedName>
        <fullName evidence="1">Uncharacterized protein</fullName>
    </submittedName>
</protein>
<reference evidence="1 2" key="1">
    <citation type="submission" date="2019-05" db="EMBL/GenBank/DDBJ databases">
        <title>Emergence of the Ug99 lineage of the wheat stem rust pathogen through somatic hybridization.</title>
        <authorList>
            <person name="Li F."/>
            <person name="Upadhyaya N.M."/>
            <person name="Sperschneider J."/>
            <person name="Matny O."/>
            <person name="Nguyen-Phuc H."/>
            <person name="Mago R."/>
            <person name="Raley C."/>
            <person name="Miller M.E."/>
            <person name="Silverstein K.A.T."/>
            <person name="Henningsen E."/>
            <person name="Hirsch C.D."/>
            <person name="Visser B."/>
            <person name="Pretorius Z.A."/>
            <person name="Steffenson B.J."/>
            <person name="Schwessinger B."/>
            <person name="Dodds P.N."/>
            <person name="Figueroa M."/>
        </authorList>
    </citation>
    <scope>NUCLEOTIDE SEQUENCE [LARGE SCALE GENOMIC DNA]</scope>
    <source>
        <strain evidence="1 2">Ug99</strain>
    </source>
</reference>